<keyword evidence="1" id="KW-0732">Signal</keyword>
<feature type="signal peptide" evidence="1">
    <location>
        <begin position="1"/>
        <end position="24"/>
    </location>
</feature>
<proteinExistence type="predicted"/>
<evidence type="ECO:0000313" key="2">
    <source>
        <dbReference type="EMBL" id="MEE6187127.1"/>
    </source>
</evidence>
<evidence type="ECO:0000256" key="1">
    <source>
        <dbReference type="SAM" id="SignalP"/>
    </source>
</evidence>
<reference evidence="2 3" key="1">
    <citation type="submission" date="2024-01" db="EMBL/GenBank/DDBJ databases">
        <title>Niabella digestum sp. nov., isolated from waste digestion system.</title>
        <authorList>
            <person name="Zhang L."/>
        </authorList>
    </citation>
    <scope>NUCLEOTIDE SEQUENCE [LARGE SCALE GENOMIC DNA]</scope>
    <source>
        <strain evidence="2 3">A18</strain>
    </source>
</reference>
<gene>
    <name evidence="2" type="ORF">V2H41_07575</name>
</gene>
<feature type="chain" id="PRO_5046591394" description="Lipocalin-like domain-containing protein" evidence="1">
    <location>
        <begin position="25"/>
        <end position="140"/>
    </location>
</feature>
<keyword evidence="3" id="KW-1185">Reference proteome</keyword>
<dbReference type="PROSITE" id="PS51257">
    <property type="entry name" value="PROKAR_LIPOPROTEIN"/>
    <property type="match status" value="1"/>
</dbReference>
<protein>
    <recommendedName>
        <fullName evidence="4">Lipocalin-like domain-containing protein</fullName>
    </recommendedName>
</protein>
<accession>A0ABU7RH62</accession>
<organism evidence="2 3">
    <name type="scientific">Niabella digestorum</name>
    <dbReference type="NCBI Taxonomy" id="3117701"/>
    <lineage>
        <taxon>Bacteria</taxon>
        <taxon>Pseudomonadati</taxon>
        <taxon>Bacteroidota</taxon>
        <taxon>Chitinophagia</taxon>
        <taxon>Chitinophagales</taxon>
        <taxon>Chitinophagaceae</taxon>
        <taxon>Niabella</taxon>
    </lineage>
</organism>
<evidence type="ECO:0008006" key="4">
    <source>
        <dbReference type="Google" id="ProtNLM"/>
    </source>
</evidence>
<name>A0ABU7RH62_9BACT</name>
<evidence type="ECO:0000313" key="3">
    <source>
        <dbReference type="Proteomes" id="UP001357452"/>
    </source>
</evidence>
<dbReference type="RefSeq" id="WP_330974537.1">
    <property type="nucleotide sequence ID" value="NZ_JAZGLY010000004.1"/>
</dbReference>
<comment type="caution">
    <text evidence="2">The sequence shown here is derived from an EMBL/GenBank/DDBJ whole genome shotgun (WGS) entry which is preliminary data.</text>
</comment>
<dbReference type="Proteomes" id="UP001357452">
    <property type="component" value="Unassembled WGS sequence"/>
</dbReference>
<sequence>MKNRPTLALLAILAIILFSACSKTRDGLGLDAIINNARIGKWDVRHLTYVGNSSTPLLDENLTPGSAYAEFKSNGKVQYYDAEGVHNPALDVNYTFVDTKTLIYDGVEYKIQENLAGTFKKMTLQRNTDTGRDVYIFERD</sequence>
<dbReference type="EMBL" id="JAZGLY010000004">
    <property type="protein sequence ID" value="MEE6187127.1"/>
    <property type="molecule type" value="Genomic_DNA"/>
</dbReference>